<protein>
    <submittedName>
        <fullName evidence="2">Alpha/beta hydrolase</fullName>
    </submittedName>
</protein>
<dbReference type="EMBL" id="JAZHOG010000004">
    <property type="protein sequence ID" value="MEJ8567327.1"/>
    <property type="molecule type" value="Genomic_DNA"/>
</dbReference>
<dbReference type="AlphaFoldDB" id="A0AAW9R640"/>
<gene>
    <name evidence="2" type="ORF">V3330_06780</name>
</gene>
<dbReference type="InterPro" id="IPR050266">
    <property type="entry name" value="AB_hydrolase_sf"/>
</dbReference>
<dbReference type="InterPro" id="IPR000073">
    <property type="entry name" value="AB_hydrolase_1"/>
</dbReference>
<reference evidence="2 3" key="1">
    <citation type="submission" date="2024-02" db="EMBL/GenBank/DDBJ databases">
        <title>A novel Wenzhouxiangellaceae bacterium, isolated from coastal sediments.</title>
        <authorList>
            <person name="Du Z.-J."/>
            <person name="Ye Y.-Q."/>
            <person name="Zhang X.-Y."/>
        </authorList>
    </citation>
    <scope>NUCLEOTIDE SEQUENCE [LARGE SCALE GENOMIC DNA]</scope>
    <source>
        <strain evidence="2 3">CH-27</strain>
    </source>
</reference>
<accession>A0AAW9R640</accession>
<organism evidence="2 3">
    <name type="scientific">Elongatibacter sediminis</name>
    <dbReference type="NCBI Taxonomy" id="3119006"/>
    <lineage>
        <taxon>Bacteria</taxon>
        <taxon>Pseudomonadati</taxon>
        <taxon>Pseudomonadota</taxon>
        <taxon>Gammaproteobacteria</taxon>
        <taxon>Chromatiales</taxon>
        <taxon>Wenzhouxiangellaceae</taxon>
        <taxon>Elongatibacter</taxon>
    </lineage>
</organism>
<proteinExistence type="predicted"/>
<dbReference type="PRINTS" id="PR00412">
    <property type="entry name" value="EPOXHYDRLASE"/>
</dbReference>
<dbReference type="InterPro" id="IPR000639">
    <property type="entry name" value="Epox_hydrolase-like"/>
</dbReference>
<evidence type="ECO:0000313" key="2">
    <source>
        <dbReference type="EMBL" id="MEJ8567327.1"/>
    </source>
</evidence>
<dbReference type="RefSeq" id="WP_354694653.1">
    <property type="nucleotide sequence ID" value="NZ_JAZHOG010000004.1"/>
</dbReference>
<evidence type="ECO:0000259" key="1">
    <source>
        <dbReference type="Pfam" id="PF12697"/>
    </source>
</evidence>
<dbReference type="SUPFAM" id="SSF53474">
    <property type="entry name" value="alpha/beta-Hydrolases"/>
    <property type="match status" value="1"/>
</dbReference>
<evidence type="ECO:0000313" key="3">
    <source>
        <dbReference type="Proteomes" id="UP001359886"/>
    </source>
</evidence>
<dbReference type="GO" id="GO:0016787">
    <property type="term" value="F:hydrolase activity"/>
    <property type="evidence" value="ECO:0007669"/>
    <property type="project" value="UniProtKB-KW"/>
</dbReference>
<sequence length="268" mass="29103">MLLVHGWGVSGALFEAQIDALAPRYRLIVPDLPGHGASGPFPKHAPFSLLADSLAALIDELELQHPLVVGWSLGALVAWDLLLRYRDLGVAGLVTIDMVPHVLNDAAWSHGLREGSDSHAFGRDLEAMRADWNAYAELFVPRIFAPGFDDGPGGRLEQTRAIARANDPESQITIWKRMVEKDLRGALRTIEVPALCVCGERSQLYSVAACEWVAAQMPHARTAVIPGAGHAPHLEAPDHFNTVLSEFADSVIENHPEITLQPAETGLD</sequence>
<comment type="caution">
    <text evidence="2">The sequence shown here is derived from an EMBL/GenBank/DDBJ whole genome shotgun (WGS) entry which is preliminary data.</text>
</comment>
<dbReference type="PANTHER" id="PTHR43798">
    <property type="entry name" value="MONOACYLGLYCEROL LIPASE"/>
    <property type="match status" value="1"/>
</dbReference>
<feature type="domain" description="AB hydrolase-1" evidence="1">
    <location>
        <begin position="2"/>
        <end position="238"/>
    </location>
</feature>
<name>A0AAW9R640_9GAMM</name>
<dbReference type="InterPro" id="IPR029058">
    <property type="entry name" value="AB_hydrolase_fold"/>
</dbReference>
<keyword evidence="2" id="KW-0378">Hydrolase</keyword>
<dbReference type="Gene3D" id="3.40.50.1820">
    <property type="entry name" value="alpha/beta hydrolase"/>
    <property type="match status" value="1"/>
</dbReference>
<keyword evidence="3" id="KW-1185">Reference proteome</keyword>
<dbReference type="Proteomes" id="UP001359886">
    <property type="component" value="Unassembled WGS sequence"/>
</dbReference>
<dbReference type="Pfam" id="PF12697">
    <property type="entry name" value="Abhydrolase_6"/>
    <property type="match status" value="1"/>
</dbReference>